<dbReference type="PANTHER" id="PTHR45674:SF4">
    <property type="entry name" value="DNA LIGASE 1"/>
    <property type="match status" value="1"/>
</dbReference>
<evidence type="ECO:0000313" key="4">
    <source>
        <dbReference type="EMBL" id="KAK7273753.1"/>
    </source>
</evidence>
<dbReference type="Gene3D" id="3.30.1490.70">
    <property type="match status" value="1"/>
</dbReference>
<evidence type="ECO:0000256" key="2">
    <source>
        <dbReference type="ARBA" id="ARBA00022598"/>
    </source>
</evidence>
<dbReference type="GO" id="GO:0006281">
    <property type="term" value="P:DNA repair"/>
    <property type="evidence" value="ECO:0007669"/>
    <property type="project" value="InterPro"/>
</dbReference>
<dbReference type="SUPFAM" id="SSF56091">
    <property type="entry name" value="DNA ligase/mRNA capping enzyme, catalytic domain"/>
    <property type="match status" value="1"/>
</dbReference>
<comment type="similarity">
    <text evidence="1">Belongs to the ATP-dependent DNA ligase family.</text>
</comment>
<dbReference type="GO" id="GO:0006310">
    <property type="term" value="P:DNA recombination"/>
    <property type="evidence" value="ECO:0007669"/>
    <property type="project" value="InterPro"/>
</dbReference>
<sequence>MKSLRKFSLTEKFATAITSNDVEEVQKFLDQAVDVSCEGLIIKTLNEDATYEPSKRSLNWLKLKKDYIENIGDSLDLVPVAAFHGHGERTGVYGAFLLACYDNNNEEFQSICKIGTGFSEEMLEQQFASLRSRVIPKPKTYYRYAETINPNVWFETSEVHQLMLLSFFYFIIVQNNSKLLIALVATCSRFGTHCVELSLDFSQHVRSTLASIIM</sequence>
<organism evidence="4 5">
    <name type="scientific">Crotalaria pallida</name>
    <name type="common">Smooth rattlebox</name>
    <name type="synonym">Crotalaria striata</name>
    <dbReference type="NCBI Taxonomy" id="3830"/>
    <lineage>
        <taxon>Eukaryota</taxon>
        <taxon>Viridiplantae</taxon>
        <taxon>Streptophyta</taxon>
        <taxon>Embryophyta</taxon>
        <taxon>Tracheophyta</taxon>
        <taxon>Spermatophyta</taxon>
        <taxon>Magnoliopsida</taxon>
        <taxon>eudicotyledons</taxon>
        <taxon>Gunneridae</taxon>
        <taxon>Pentapetalae</taxon>
        <taxon>rosids</taxon>
        <taxon>fabids</taxon>
        <taxon>Fabales</taxon>
        <taxon>Fabaceae</taxon>
        <taxon>Papilionoideae</taxon>
        <taxon>50 kb inversion clade</taxon>
        <taxon>genistoids sensu lato</taxon>
        <taxon>core genistoids</taxon>
        <taxon>Crotalarieae</taxon>
        <taxon>Crotalaria</taxon>
    </lineage>
</organism>
<dbReference type="PANTHER" id="PTHR45674">
    <property type="entry name" value="DNA LIGASE 1/3 FAMILY MEMBER"/>
    <property type="match status" value="1"/>
</dbReference>
<dbReference type="InterPro" id="IPR012340">
    <property type="entry name" value="NA-bd_OB-fold"/>
</dbReference>
<reference evidence="4 5" key="1">
    <citation type="submission" date="2024-01" db="EMBL/GenBank/DDBJ databases">
        <title>The genomes of 5 underutilized Papilionoideae crops provide insights into root nodulation and disease resistanc.</title>
        <authorList>
            <person name="Yuan L."/>
        </authorList>
    </citation>
    <scope>NUCLEOTIDE SEQUENCE [LARGE SCALE GENOMIC DNA]</scope>
    <source>
        <strain evidence="4">ZHUSHIDOU_FW_LH</strain>
        <tissue evidence="4">Leaf</tissue>
    </source>
</reference>
<keyword evidence="5" id="KW-1185">Reference proteome</keyword>
<dbReference type="Pfam" id="PF04679">
    <property type="entry name" value="DNA_ligase_A_C"/>
    <property type="match status" value="1"/>
</dbReference>
<dbReference type="AlphaFoldDB" id="A0AAN9FKT5"/>
<protein>
    <recommendedName>
        <fullName evidence="3">ATP-dependent DNA ligase family profile domain-containing protein</fullName>
    </recommendedName>
</protein>
<dbReference type="InterPro" id="IPR016059">
    <property type="entry name" value="DNA_ligase_ATP-dep_CS"/>
</dbReference>
<dbReference type="SUPFAM" id="SSF50249">
    <property type="entry name" value="Nucleic acid-binding proteins"/>
    <property type="match status" value="1"/>
</dbReference>
<dbReference type="GO" id="GO:0006273">
    <property type="term" value="P:lagging strand elongation"/>
    <property type="evidence" value="ECO:0007669"/>
    <property type="project" value="TreeGrafter"/>
</dbReference>
<keyword evidence="2" id="KW-0436">Ligase</keyword>
<accession>A0AAN9FKT5</accession>
<name>A0AAN9FKT5_CROPI</name>
<dbReference type="Pfam" id="PF01068">
    <property type="entry name" value="DNA_ligase_A_M"/>
    <property type="match status" value="1"/>
</dbReference>
<dbReference type="Proteomes" id="UP001372338">
    <property type="component" value="Unassembled WGS sequence"/>
</dbReference>
<dbReference type="InterPro" id="IPR012310">
    <property type="entry name" value="DNA_ligase_ATP-dep_cent"/>
</dbReference>
<dbReference type="EMBL" id="JAYWIO010000003">
    <property type="protein sequence ID" value="KAK7273753.1"/>
    <property type="molecule type" value="Genomic_DNA"/>
</dbReference>
<evidence type="ECO:0000313" key="5">
    <source>
        <dbReference type="Proteomes" id="UP001372338"/>
    </source>
</evidence>
<gene>
    <name evidence="4" type="ORF">RIF29_14816</name>
</gene>
<dbReference type="GO" id="GO:0003910">
    <property type="term" value="F:DNA ligase (ATP) activity"/>
    <property type="evidence" value="ECO:0007669"/>
    <property type="project" value="InterPro"/>
</dbReference>
<feature type="domain" description="ATP-dependent DNA ligase family profile" evidence="3">
    <location>
        <begin position="13"/>
        <end position="102"/>
    </location>
</feature>
<dbReference type="Gene3D" id="2.40.50.140">
    <property type="entry name" value="Nucleic acid-binding proteins"/>
    <property type="match status" value="1"/>
</dbReference>
<dbReference type="InterPro" id="IPR012309">
    <property type="entry name" value="DNA_ligase_ATP-dep_C"/>
</dbReference>
<dbReference type="GO" id="GO:0005739">
    <property type="term" value="C:mitochondrion"/>
    <property type="evidence" value="ECO:0007669"/>
    <property type="project" value="TreeGrafter"/>
</dbReference>
<dbReference type="PROSITE" id="PS00333">
    <property type="entry name" value="DNA_LIGASE_A2"/>
    <property type="match status" value="1"/>
</dbReference>
<dbReference type="GO" id="GO:0005524">
    <property type="term" value="F:ATP binding"/>
    <property type="evidence" value="ECO:0007669"/>
    <property type="project" value="InterPro"/>
</dbReference>
<proteinExistence type="inferred from homology"/>
<evidence type="ECO:0000259" key="3">
    <source>
        <dbReference type="PROSITE" id="PS50160"/>
    </source>
</evidence>
<comment type="caution">
    <text evidence="4">The sequence shown here is derived from an EMBL/GenBank/DDBJ whole genome shotgun (WGS) entry which is preliminary data.</text>
</comment>
<dbReference type="GO" id="GO:0005634">
    <property type="term" value="C:nucleus"/>
    <property type="evidence" value="ECO:0007669"/>
    <property type="project" value="TreeGrafter"/>
</dbReference>
<dbReference type="InterPro" id="IPR050191">
    <property type="entry name" value="ATP-dep_DNA_ligase"/>
</dbReference>
<evidence type="ECO:0000256" key="1">
    <source>
        <dbReference type="ARBA" id="ARBA00007572"/>
    </source>
</evidence>
<dbReference type="PROSITE" id="PS50160">
    <property type="entry name" value="DNA_LIGASE_A3"/>
    <property type="match status" value="1"/>
</dbReference>